<feature type="binding site" evidence="4">
    <location>
        <position position="228"/>
    </location>
    <ligand>
        <name>Mn(2+)</name>
        <dbReference type="ChEBI" id="CHEBI:29035"/>
        <label>1</label>
    </ligand>
</feature>
<evidence type="ECO:0000313" key="6">
    <source>
        <dbReference type="EMBL" id="AFZ70838.1"/>
    </source>
</evidence>
<dbReference type="EMBL" id="CP003378">
    <property type="protein sequence ID" value="AFZ70838.1"/>
    <property type="molecule type" value="Genomic_DNA"/>
</dbReference>
<dbReference type="eggNOG" id="arCOG01700">
    <property type="taxonomic scope" value="Archaea"/>
</dbReference>
<feature type="binding site" evidence="4">
    <location>
        <position position="141"/>
    </location>
    <ligand>
        <name>Mn(2+)</name>
        <dbReference type="ChEBI" id="CHEBI:29035"/>
        <label>1</label>
    </ligand>
</feature>
<sequence>MSLKDIYLTKSSKNYAGLENNKNSRYEIIGVPFDSSTSYKPGTRFGPDAIRQAASGLESNSYFSDIYLEDIGIIDEGDVGIVIGDINETLNRITGVISDVIQENKIPIMIGGEHTITYGSMRAFKKQGITPCLIVIDAHYDLRDEYLGLKNGHASVMRRSLELLGGTKINYIGVRAYSKEEKNYALSKNNINTIKPSDIYKVGLINAINSVKKFLVDCKHIYLSIDMDGFDPSYAPGVGNPEPGGITNIEGLTIINQIVDERLVGADVVEVSPPYDQGGITSSLAAKLINEIIMKNYISLSKKNS</sequence>
<dbReference type="PANTHER" id="PTHR11358:SF26">
    <property type="entry name" value="GUANIDINO ACID HYDROLASE, MITOCHONDRIAL"/>
    <property type="match status" value="1"/>
</dbReference>
<gene>
    <name evidence="6" type="ordered locus">Calag_1116</name>
</gene>
<dbReference type="Gene3D" id="3.40.800.10">
    <property type="entry name" value="Ureohydrolase domain"/>
    <property type="match status" value="1"/>
</dbReference>
<dbReference type="KEGG" id="clg:Calag_1116"/>
<proteinExistence type="inferred from homology"/>
<dbReference type="Pfam" id="PF00491">
    <property type="entry name" value="Arginase"/>
    <property type="match status" value="1"/>
</dbReference>
<dbReference type="GO" id="GO:0008783">
    <property type="term" value="F:agmatinase activity"/>
    <property type="evidence" value="ECO:0007669"/>
    <property type="project" value="TreeGrafter"/>
</dbReference>
<name>L0AAA4_CALLD</name>
<dbReference type="OrthoDB" id="7186at2157"/>
<keyword evidence="3 5" id="KW-0378">Hydrolase</keyword>
<comment type="similarity">
    <text evidence="1">Belongs to the arginase family. Agmatinase subfamily.</text>
</comment>
<comment type="cofactor">
    <cofactor evidence="4">
        <name>Mn(2+)</name>
        <dbReference type="ChEBI" id="CHEBI:29035"/>
    </cofactor>
    <text evidence="4">Binds 2 manganese ions per subunit.</text>
</comment>
<evidence type="ECO:0000256" key="5">
    <source>
        <dbReference type="RuleBase" id="RU003684"/>
    </source>
</evidence>
<dbReference type="InterPro" id="IPR006035">
    <property type="entry name" value="Ureohydrolase"/>
</dbReference>
<dbReference type="PIRSF" id="PIRSF036979">
    <property type="entry name" value="Arginase"/>
    <property type="match status" value="1"/>
</dbReference>
<feature type="binding site" evidence="4">
    <location>
        <position position="114"/>
    </location>
    <ligand>
        <name>Mn(2+)</name>
        <dbReference type="ChEBI" id="CHEBI:29035"/>
        <label>1</label>
    </ligand>
</feature>
<evidence type="ECO:0000313" key="7">
    <source>
        <dbReference type="Proteomes" id="UP000010469"/>
    </source>
</evidence>
<evidence type="ECO:0000256" key="4">
    <source>
        <dbReference type="PIRSR" id="PIRSR036979-1"/>
    </source>
</evidence>
<dbReference type="PANTHER" id="PTHR11358">
    <property type="entry name" value="ARGINASE/AGMATINASE"/>
    <property type="match status" value="1"/>
</dbReference>
<dbReference type="PROSITE" id="PS01053">
    <property type="entry name" value="ARGINASE_1"/>
    <property type="match status" value="1"/>
</dbReference>
<dbReference type="CDD" id="cd11593">
    <property type="entry name" value="Agmatinase-like_2"/>
    <property type="match status" value="1"/>
</dbReference>
<evidence type="ECO:0000256" key="1">
    <source>
        <dbReference type="ARBA" id="ARBA00009227"/>
    </source>
</evidence>
<organism evidence="6 7">
    <name type="scientific">Caldisphaera lagunensis (strain DSM 15908 / JCM 11604 / ANMR 0165 / IC-154)</name>
    <dbReference type="NCBI Taxonomy" id="1056495"/>
    <lineage>
        <taxon>Archaea</taxon>
        <taxon>Thermoproteota</taxon>
        <taxon>Thermoprotei</taxon>
        <taxon>Acidilobales</taxon>
        <taxon>Caldisphaeraceae</taxon>
        <taxon>Caldisphaera</taxon>
    </lineage>
</organism>
<dbReference type="Proteomes" id="UP000010469">
    <property type="component" value="Chromosome"/>
</dbReference>
<dbReference type="InterPro" id="IPR023696">
    <property type="entry name" value="Ureohydrolase_dom_sf"/>
</dbReference>
<keyword evidence="2 4" id="KW-0479">Metal-binding</keyword>
<reference evidence="7" key="1">
    <citation type="submission" date="2012-03" db="EMBL/GenBank/DDBJ databases">
        <title>Complete genome of Caldisphaera lagunensis DSM 15908.</title>
        <authorList>
            <person name="Lucas S."/>
            <person name="Copeland A."/>
            <person name="Lapidus A."/>
            <person name="Glavina del Rio T."/>
            <person name="Dalin E."/>
            <person name="Tice H."/>
            <person name="Bruce D."/>
            <person name="Goodwin L."/>
            <person name="Pitluck S."/>
            <person name="Peters L."/>
            <person name="Mikhailova N."/>
            <person name="Teshima H."/>
            <person name="Kyrpides N."/>
            <person name="Mavromatis K."/>
            <person name="Ivanova N."/>
            <person name="Brettin T."/>
            <person name="Detter J.C."/>
            <person name="Han C."/>
            <person name="Larimer F."/>
            <person name="Land M."/>
            <person name="Hauser L."/>
            <person name="Markowitz V."/>
            <person name="Cheng J.-F."/>
            <person name="Hugenholtz P."/>
            <person name="Woyke T."/>
            <person name="Wu D."/>
            <person name="Spring S."/>
            <person name="Schroeder M."/>
            <person name="Brambilla E."/>
            <person name="Klenk H.-P."/>
            <person name="Eisen J.A."/>
        </authorList>
    </citation>
    <scope>NUCLEOTIDE SEQUENCE [LARGE SCALE GENOMIC DNA]</scope>
    <source>
        <strain evidence="7">DSM 15908 / JCM 11604 / IC-154</strain>
    </source>
</reference>
<feature type="binding site" evidence="4">
    <location>
        <position position="226"/>
    </location>
    <ligand>
        <name>Mn(2+)</name>
        <dbReference type="ChEBI" id="CHEBI:29035"/>
        <label>1</label>
    </ligand>
</feature>
<dbReference type="InterPro" id="IPR020855">
    <property type="entry name" value="Ureohydrolase_Mn_BS"/>
</dbReference>
<dbReference type="STRING" id="1056495.Calag_1116"/>
<dbReference type="PROSITE" id="PS51409">
    <property type="entry name" value="ARGINASE_2"/>
    <property type="match status" value="1"/>
</dbReference>
<dbReference type="InParanoid" id="L0AAA4"/>
<keyword evidence="7" id="KW-1185">Reference proteome</keyword>
<dbReference type="NCBIfam" id="TIGR01230">
    <property type="entry name" value="agmatinase"/>
    <property type="match status" value="1"/>
</dbReference>
<dbReference type="GO" id="GO:0046872">
    <property type="term" value="F:metal ion binding"/>
    <property type="evidence" value="ECO:0007669"/>
    <property type="project" value="UniProtKB-KW"/>
</dbReference>
<evidence type="ECO:0000256" key="2">
    <source>
        <dbReference type="ARBA" id="ARBA00022723"/>
    </source>
</evidence>
<dbReference type="FunCoup" id="L0AAA4">
    <property type="interactions" value="18"/>
</dbReference>
<dbReference type="AlphaFoldDB" id="L0AAA4"/>
<protein>
    <submittedName>
        <fullName evidence="6">Agmatinase</fullName>
    </submittedName>
</protein>
<evidence type="ECO:0000256" key="3">
    <source>
        <dbReference type="ARBA" id="ARBA00022801"/>
    </source>
</evidence>
<dbReference type="SUPFAM" id="SSF52768">
    <property type="entry name" value="Arginase/deacetylase"/>
    <property type="match status" value="1"/>
</dbReference>
<dbReference type="InterPro" id="IPR005925">
    <property type="entry name" value="Agmatinase-rel"/>
</dbReference>
<dbReference type="GO" id="GO:0033389">
    <property type="term" value="P:putrescine biosynthetic process from arginine, via agmatine"/>
    <property type="evidence" value="ECO:0007669"/>
    <property type="project" value="TreeGrafter"/>
</dbReference>
<feature type="binding site" evidence="4">
    <location>
        <position position="137"/>
    </location>
    <ligand>
        <name>Mn(2+)</name>
        <dbReference type="ChEBI" id="CHEBI:29035"/>
        <label>1</label>
    </ligand>
</feature>
<keyword evidence="4" id="KW-0464">Manganese</keyword>
<feature type="binding site" evidence="4">
    <location>
        <position position="139"/>
    </location>
    <ligand>
        <name>Mn(2+)</name>
        <dbReference type="ChEBI" id="CHEBI:29035"/>
        <label>1</label>
    </ligand>
</feature>
<accession>L0AAA4</accession>
<dbReference type="HOGENOM" id="CLU_039478_0_2_2"/>